<organism evidence="2 3">
    <name type="scientific">Flavobacterium rakeshii</name>
    <dbReference type="NCBI Taxonomy" id="1038845"/>
    <lineage>
        <taxon>Bacteria</taxon>
        <taxon>Pseudomonadati</taxon>
        <taxon>Bacteroidota</taxon>
        <taxon>Flavobacteriia</taxon>
        <taxon>Flavobacteriales</taxon>
        <taxon>Flavobacteriaceae</taxon>
        <taxon>Flavobacterium</taxon>
    </lineage>
</organism>
<accession>A0A6N8HHJ4</accession>
<protein>
    <recommendedName>
        <fullName evidence="4">T9SS type A sorting domain-containing protein</fullName>
    </recommendedName>
</protein>
<dbReference type="InterPro" id="IPR013431">
    <property type="entry name" value="Delta_60_rpt"/>
</dbReference>
<dbReference type="Pfam" id="PF17164">
    <property type="entry name" value="DUF5122"/>
    <property type="match status" value="4"/>
</dbReference>
<feature type="signal peptide" evidence="1">
    <location>
        <begin position="1"/>
        <end position="17"/>
    </location>
</feature>
<evidence type="ECO:0008006" key="4">
    <source>
        <dbReference type="Google" id="ProtNLM"/>
    </source>
</evidence>
<dbReference type="Gene3D" id="2.80.10.50">
    <property type="match status" value="2"/>
</dbReference>
<reference evidence="2 3" key="1">
    <citation type="submission" date="2019-12" db="EMBL/GenBank/DDBJ databases">
        <authorList>
            <person name="Sun J.-Q."/>
        </authorList>
    </citation>
    <scope>NUCLEOTIDE SEQUENCE [LARGE SCALE GENOMIC DNA]</scope>
    <source>
        <strain evidence="2 3">JCM 17928</strain>
    </source>
</reference>
<evidence type="ECO:0000313" key="3">
    <source>
        <dbReference type="Proteomes" id="UP000433945"/>
    </source>
</evidence>
<sequence length="467" mass="51855">MYKIIPALLLCSSSLFSQSLTVDESFDQGNGLSVMSIVNDVTQFTNDQILLMGTMNMYNGVPVGNIALINSDGSVDYNFNCGSCYDQDISTAVTQGNKLIIGGSFTELNGVPRKYLARLNGDGSLDNSFDASDSFDDVVENINISQISIIGNYPFQQLYFSGGFLVDGILYGNPITRLNFDGSLDTTFNFENILDVSYIECFTVLENGKILVGSLVEGLFRINNDGSLDESFNVFNTDTCVINSMCVQDNGKILLAGYFRNYDTNLRSPLVRLNENGSVDYFFDSFEVNSNGNNQEIYSITKFNDKIICSGQFSSYYGFDDFLVLNMDGSFDESFDIGGVTSEFYGENNYISKAVVLNDNEIMIYGRFDKVGESSVVNLARLSYNDLNANDYNKSNDLTIYSQNETTYFNSVNQNISSIEFYDISGRLINSTIVNSDTYSCTLPNNSLILYRIFLNDGTTVTGKVIR</sequence>
<keyword evidence="1" id="KW-0732">Signal</keyword>
<dbReference type="RefSeq" id="WP_157484497.1">
    <property type="nucleotide sequence ID" value="NZ_WOWP01000062.1"/>
</dbReference>
<gene>
    <name evidence="2" type="ORF">GN157_15990</name>
</gene>
<dbReference type="OrthoDB" id="9805017at2"/>
<dbReference type="Proteomes" id="UP000433945">
    <property type="component" value="Unassembled WGS sequence"/>
</dbReference>
<keyword evidence="3" id="KW-1185">Reference proteome</keyword>
<evidence type="ECO:0000313" key="2">
    <source>
        <dbReference type="EMBL" id="MUV05215.1"/>
    </source>
</evidence>
<comment type="caution">
    <text evidence="2">The sequence shown here is derived from an EMBL/GenBank/DDBJ whole genome shotgun (WGS) entry which is preliminary data.</text>
</comment>
<feature type="chain" id="PRO_5026755685" description="T9SS type A sorting domain-containing protein" evidence="1">
    <location>
        <begin position="18"/>
        <end position="467"/>
    </location>
</feature>
<proteinExistence type="predicted"/>
<evidence type="ECO:0000256" key="1">
    <source>
        <dbReference type="SAM" id="SignalP"/>
    </source>
</evidence>
<dbReference type="AlphaFoldDB" id="A0A6N8HHJ4"/>
<name>A0A6N8HHJ4_9FLAO</name>
<dbReference type="EMBL" id="WOWP01000062">
    <property type="protein sequence ID" value="MUV05215.1"/>
    <property type="molecule type" value="Genomic_DNA"/>
</dbReference>
<dbReference type="NCBIfam" id="TIGR02608">
    <property type="entry name" value="delta_60_rpt"/>
    <property type="match status" value="3"/>
</dbReference>